<dbReference type="RefSeq" id="WP_378535535.1">
    <property type="nucleotide sequence ID" value="NZ_JBHSBH010000012.1"/>
</dbReference>
<dbReference type="InterPro" id="IPR000847">
    <property type="entry name" value="LysR_HTH_N"/>
</dbReference>
<evidence type="ECO:0000256" key="2">
    <source>
        <dbReference type="ARBA" id="ARBA00023015"/>
    </source>
</evidence>
<comment type="similarity">
    <text evidence="1">Belongs to the LysR transcriptional regulatory family.</text>
</comment>
<organism evidence="6 7">
    <name type="scientific">Nocardiopsis sediminis</name>
    <dbReference type="NCBI Taxonomy" id="1778267"/>
    <lineage>
        <taxon>Bacteria</taxon>
        <taxon>Bacillati</taxon>
        <taxon>Actinomycetota</taxon>
        <taxon>Actinomycetes</taxon>
        <taxon>Streptosporangiales</taxon>
        <taxon>Nocardiopsidaceae</taxon>
        <taxon>Nocardiopsis</taxon>
    </lineage>
</organism>
<dbReference type="PANTHER" id="PTHR30419:SF8">
    <property type="entry name" value="NITROGEN ASSIMILATION TRANSCRIPTIONAL ACTIVATOR-RELATED"/>
    <property type="match status" value="1"/>
</dbReference>
<dbReference type="Pfam" id="PF03466">
    <property type="entry name" value="LysR_substrate"/>
    <property type="match status" value="1"/>
</dbReference>
<evidence type="ECO:0000313" key="7">
    <source>
        <dbReference type="Proteomes" id="UP001595847"/>
    </source>
</evidence>
<dbReference type="Pfam" id="PF00126">
    <property type="entry name" value="HTH_1"/>
    <property type="match status" value="1"/>
</dbReference>
<dbReference type="Proteomes" id="UP001595847">
    <property type="component" value="Unassembled WGS sequence"/>
</dbReference>
<proteinExistence type="inferred from homology"/>
<evidence type="ECO:0000313" key="6">
    <source>
        <dbReference type="EMBL" id="MFC3998047.1"/>
    </source>
</evidence>
<dbReference type="Gene3D" id="1.10.10.10">
    <property type="entry name" value="Winged helix-like DNA-binding domain superfamily/Winged helix DNA-binding domain"/>
    <property type="match status" value="1"/>
</dbReference>
<sequence>MPLTTPALAYFREVAHTGSITEAAAAHHIAPSAISRQIAKLEAEIGVALFERHTRGMTLTEAGHRLLVHVRRNEMETAVLLAEMRGIDTTEPRTITVACTEGFAYRVVPHAMAKLRRTHGTIGFRLDVVGREEATRRVAEGSADIAATYAIGDQSRVRVEYSAVMPVYALVPPGHPLAGRPQVGLAELCAYPLALSAEGASQRELFDAAARIERLDFHTVLECDRAAAVYEFARSGGGVAISSELGARNRPVEGVVHVRLDHPIFEQRHAQIQTMTGRRHDPLIPDFVNVLIAELPSADGPAATPSRRQEHRP</sequence>
<dbReference type="PANTHER" id="PTHR30419">
    <property type="entry name" value="HTH-TYPE TRANSCRIPTIONAL REGULATOR YBHD"/>
    <property type="match status" value="1"/>
</dbReference>
<dbReference type="InterPro" id="IPR005119">
    <property type="entry name" value="LysR_subst-bd"/>
</dbReference>
<evidence type="ECO:0000256" key="4">
    <source>
        <dbReference type="ARBA" id="ARBA00023163"/>
    </source>
</evidence>
<keyword evidence="7" id="KW-1185">Reference proteome</keyword>
<keyword evidence="4" id="KW-0804">Transcription</keyword>
<comment type="caution">
    <text evidence="6">The sequence shown here is derived from an EMBL/GenBank/DDBJ whole genome shotgun (WGS) entry which is preliminary data.</text>
</comment>
<feature type="domain" description="HTH lysR-type" evidence="5">
    <location>
        <begin position="1"/>
        <end position="60"/>
    </location>
</feature>
<dbReference type="InterPro" id="IPR036390">
    <property type="entry name" value="WH_DNA-bd_sf"/>
</dbReference>
<dbReference type="PROSITE" id="PS50931">
    <property type="entry name" value="HTH_LYSR"/>
    <property type="match status" value="1"/>
</dbReference>
<dbReference type="InterPro" id="IPR050950">
    <property type="entry name" value="HTH-type_LysR_regulators"/>
</dbReference>
<evidence type="ECO:0000256" key="1">
    <source>
        <dbReference type="ARBA" id="ARBA00009437"/>
    </source>
</evidence>
<keyword evidence="3" id="KW-0238">DNA-binding</keyword>
<dbReference type="PRINTS" id="PR00039">
    <property type="entry name" value="HTHLYSR"/>
</dbReference>
<protein>
    <submittedName>
        <fullName evidence="6">LysR family transcriptional regulator</fullName>
    </submittedName>
</protein>
<dbReference type="EMBL" id="JBHSBH010000012">
    <property type="protein sequence ID" value="MFC3998047.1"/>
    <property type="molecule type" value="Genomic_DNA"/>
</dbReference>
<dbReference type="InterPro" id="IPR036388">
    <property type="entry name" value="WH-like_DNA-bd_sf"/>
</dbReference>
<dbReference type="Gene3D" id="3.40.190.290">
    <property type="match status" value="1"/>
</dbReference>
<dbReference type="SUPFAM" id="SSF46785">
    <property type="entry name" value="Winged helix' DNA-binding domain"/>
    <property type="match status" value="1"/>
</dbReference>
<gene>
    <name evidence="6" type="ORF">ACFOVU_19105</name>
</gene>
<evidence type="ECO:0000259" key="5">
    <source>
        <dbReference type="PROSITE" id="PS50931"/>
    </source>
</evidence>
<keyword evidence="2" id="KW-0805">Transcription regulation</keyword>
<name>A0ABV8FPL2_9ACTN</name>
<dbReference type="SUPFAM" id="SSF53850">
    <property type="entry name" value="Periplasmic binding protein-like II"/>
    <property type="match status" value="1"/>
</dbReference>
<evidence type="ECO:0000256" key="3">
    <source>
        <dbReference type="ARBA" id="ARBA00023125"/>
    </source>
</evidence>
<reference evidence="7" key="1">
    <citation type="journal article" date="2019" name="Int. J. Syst. Evol. Microbiol.">
        <title>The Global Catalogue of Microorganisms (GCM) 10K type strain sequencing project: providing services to taxonomists for standard genome sequencing and annotation.</title>
        <authorList>
            <consortium name="The Broad Institute Genomics Platform"/>
            <consortium name="The Broad Institute Genome Sequencing Center for Infectious Disease"/>
            <person name="Wu L."/>
            <person name="Ma J."/>
        </authorList>
    </citation>
    <scope>NUCLEOTIDE SEQUENCE [LARGE SCALE GENOMIC DNA]</scope>
    <source>
        <strain evidence="7">TBRC 1826</strain>
    </source>
</reference>
<accession>A0ABV8FPL2</accession>